<accession>A0A5C6ZK81</accession>
<evidence type="ECO:0008006" key="3">
    <source>
        <dbReference type="Google" id="ProtNLM"/>
    </source>
</evidence>
<evidence type="ECO:0000313" key="2">
    <source>
        <dbReference type="Proteomes" id="UP000321578"/>
    </source>
</evidence>
<comment type="caution">
    <text evidence="1">The sequence shown here is derived from an EMBL/GenBank/DDBJ whole genome shotgun (WGS) entry which is preliminary data.</text>
</comment>
<reference evidence="1 2" key="1">
    <citation type="submission" date="2019-08" db="EMBL/GenBank/DDBJ databases">
        <title>Genomes of Subsaximicrobium wynnwilliamsii strains.</title>
        <authorList>
            <person name="Bowman J.P."/>
        </authorList>
    </citation>
    <scope>NUCLEOTIDE SEQUENCE [LARGE SCALE GENOMIC DNA]</scope>
    <source>
        <strain evidence="1 2">2-80-2</strain>
    </source>
</reference>
<evidence type="ECO:0000313" key="1">
    <source>
        <dbReference type="EMBL" id="TXD90614.1"/>
    </source>
</evidence>
<gene>
    <name evidence="1" type="ORF">ESY86_04395</name>
</gene>
<dbReference type="RefSeq" id="WP_147085378.1">
    <property type="nucleotide sequence ID" value="NZ_VORM01000002.1"/>
</dbReference>
<sequence length="117" mass="14131">MILHPTINRSVLLVIPKQPFYDWSNTLFPDLEPTTLAEIDEYNSYLLEDELFIDNPKKELKKYWKKIFINELYGQCMDDTTFPHLTWKLFTEWFDFHRSAVISDLTKDPLYTIDYDE</sequence>
<dbReference type="AlphaFoldDB" id="A0A5C6ZK81"/>
<organism evidence="1 2">
    <name type="scientific">Subsaximicrobium wynnwilliamsii</name>
    <dbReference type="NCBI Taxonomy" id="291179"/>
    <lineage>
        <taxon>Bacteria</taxon>
        <taxon>Pseudomonadati</taxon>
        <taxon>Bacteroidota</taxon>
        <taxon>Flavobacteriia</taxon>
        <taxon>Flavobacteriales</taxon>
        <taxon>Flavobacteriaceae</taxon>
        <taxon>Subsaximicrobium</taxon>
    </lineage>
</organism>
<protein>
    <recommendedName>
        <fullName evidence="3">VacJ</fullName>
    </recommendedName>
</protein>
<dbReference type="Proteomes" id="UP000321578">
    <property type="component" value="Unassembled WGS sequence"/>
</dbReference>
<proteinExistence type="predicted"/>
<dbReference type="EMBL" id="VORO01000003">
    <property type="protein sequence ID" value="TXD90614.1"/>
    <property type="molecule type" value="Genomic_DNA"/>
</dbReference>
<keyword evidence="2" id="KW-1185">Reference proteome</keyword>
<name>A0A5C6ZK81_9FLAO</name>
<dbReference type="OrthoDB" id="8602450at2"/>